<evidence type="ECO:0000256" key="3">
    <source>
        <dbReference type="ARBA" id="ARBA00022452"/>
    </source>
</evidence>
<dbReference type="InterPro" id="IPR036942">
    <property type="entry name" value="Beta-barrel_TonB_sf"/>
</dbReference>
<accession>A0ABV3ZDW6</accession>
<comment type="caution">
    <text evidence="10">The sequence shown here is derived from an EMBL/GenBank/DDBJ whole genome shotgun (WGS) entry which is preliminary data.</text>
</comment>
<keyword evidence="11" id="KW-1185">Reference proteome</keyword>
<evidence type="ECO:0000256" key="2">
    <source>
        <dbReference type="ARBA" id="ARBA00022448"/>
    </source>
</evidence>
<proteinExistence type="inferred from homology"/>
<dbReference type="InterPro" id="IPR023997">
    <property type="entry name" value="TonB-dep_OMP_SusC/RagA_CS"/>
</dbReference>
<feature type="domain" description="TonB-dependent receptor plug" evidence="9">
    <location>
        <begin position="123"/>
        <end position="243"/>
    </location>
</feature>
<comment type="similarity">
    <text evidence="7">Belongs to the TonB-dependent receptor family.</text>
</comment>
<dbReference type="EMBL" id="JAULBC010000003">
    <property type="protein sequence ID" value="MEX6688072.1"/>
    <property type="molecule type" value="Genomic_DNA"/>
</dbReference>
<dbReference type="SUPFAM" id="SSF56935">
    <property type="entry name" value="Porins"/>
    <property type="match status" value="1"/>
</dbReference>
<evidence type="ECO:0000259" key="9">
    <source>
        <dbReference type="Pfam" id="PF07715"/>
    </source>
</evidence>
<keyword evidence="4 7" id="KW-0812">Transmembrane</keyword>
<dbReference type="Gene3D" id="2.60.40.1120">
    <property type="entry name" value="Carboxypeptidase-like, regulatory domain"/>
    <property type="match status" value="1"/>
</dbReference>
<dbReference type="NCBIfam" id="TIGR04056">
    <property type="entry name" value="OMP_RagA_SusC"/>
    <property type="match status" value="1"/>
</dbReference>
<protein>
    <submittedName>
        <fullName evidence="10">SusC/RagA family TonB-linked outer membrane protein</fullName>
    </submittedName>
</protein>
<dbReference type="InterPro" id="IPR037066">
    <property type="entry name" value="Plug_dom_sf"/>
</dbReference>
<evidence type="ECO:0000256" key="8">
    <source>
        <dbReference type="SAM" id="SignalP"/>
    </source>
</evidence>
<evidence type="ECO:0000313" key="11">
    <source>
        <dbReference type="Proteomes" id="UP001560573"/>
    </source>
</evidence>
<dbReference type="Pfam" id="PF07715">
    <property type="entry name" value="Plug"/>
    <property type="match status" value="1"/>
</dbReference>
<dbReference type="InterPro" id="IPR039426">
    <property type="entry name" value="TonB-dep_rcpt-like"/>
</dbReference>
<feature type="chain" id="PRO_5047498273" evidence="8">
    <location>
        <begin position="24"/>
        <end position="1123"/>
    </location>
</feature>
<gene>
    <name evidence="10" type="ORF">QTN47_11235</name>
</gene>
<dbReference type="Proteomes" id="UP001560573">
    <property type="component" value="Unassembled WGS sequence"/>
</dbReference>
<dbReference type="Gene3D" id="2.40.170.20">
    <property type="entry name" value="TonB-dependent receptor, beta-barrel domain"/>
    <property type="match status" value="1"/>
</dbReference>
<dbReference type="SUPFAM" id="SSF49464">
    <property type="entry name" value="Carboxypeptidase regulatory domain-like"/>
    <property type="match status" value="1"/>
</dbReference>
<sequence length="1123" mass="121505">MKKKTINLLLCLLFCSWCCVVHGQQTSVVSGTVTDETGKPIPAVSVSVKNSKTAVITNESGKFTINRFPAGGVLVVSYIGFETKEIATPADGVNITLKATTSALNDVVVTTALGIKRNTRALGYSQEQVKGSEITRSNAPNVINALSGKMAGVNITSPNGVDGGSTRIVIGGNNTLTGDNQPLIIVDGMPMDNTIPQAAQDVTAPKDWGSAINLINPQDIEDMTVLKGPAAAALYGGRGANGVILITTKKGSRREGLGIDYNVGYKVVDPYRFVKMQNEYGAGGMVSLNAPQYVTDAQGNPVLTDGWVGMFADQKSGTGPYGIDTWNQVSWPGSGSSWGHKMDGTVIKWWDGTMKADVPQPDNITSYYRNGSQFTNNVAVSGGNEWGTLRASYTNLSNTAIIPNSDYKQNSFNLGTTLKLTKRVNILVNASYYSNVYHNAPALGNTESGLQSNLIYAYGRNYRGAADNGNYRLPDGSQNKFPGFPWAGNGSAQYLYWNTYANNETVTRRKLIGSAQLNYEATSFLNLMFRASLDANNNEDKAINDPTDPTGTLGGKYANGMTRDNATNFDYLATLHKDNIFRSDINAKFSAGGTFYKRSSYGISGTTNGSTYATPYLTYFGNYSGTVQPGQVPTESWYDKELNSVYGFLNLSYKNFLYLDVTGRNDWSSTLPKTQWSYFFPSFAASFIFTDAFHIDPSVLSFGKLRVAWAEGAVDVPPYAINTIYNPGSFAGVPTSSLPGALPAFNYKPQINKTADFGINLGFLKNRINLDFRYYHGRSIQQLLNSPLPITSGVSSIIVNTGVLENSGTEMIVRAKVLDNPSFGWDVSFNMSNNQNRLLSLTPGADRVDLNNLWGGSGVYISAVVGKQFGAILSYDYLYDANHQKLLQDEAMIQKNFGVDAATAAAMKGTMYQATTAIVPIGNATPKFRGGITNTFTFKGGFSLSALIDCKIGGDMWSGTYAATMQQGTAPQTLTERNGGGLPYTSPDGNTSNVGVILPGVYADGKENSTVVHYYYKYMQYGVWSSGPNNSQWIHSTGVMKDTWYKLREVSVNYNIPDRIVKKTKAFQAASVSLVGRDLFYLYSSLPNNINPEGSNGAGNAQGIEFASLPGVRSFGAQLRLSF</sequence>
<evidence type="ECO:0000256" key="4">
    <source>
        <dbReference type="ARBA" id="ARBA00022692"/>
    </source>
</evidence>
<feature type="signal peptide" evidence="8">
    <location>
        <begin position="1"/>
        <end position="23"/>
    </location>
</feature>
<dbReference type="InterPro" id="IPR012910">
    <property type="entry name" value="Plug_dom"/>
</dbReference>
<keyword evidence="3 7" id="KW-1134">Transmembrane beta strand</keyword>
<dbReference type="PROSITE" id="PS52016">
    <property type="entry name" value="TONB_DEPENDENT_REC_3"/>
    <property type="match status" value="1"/>
</dbReference>
<evidence type="ECO:0000256" key="6">
    <source>
        <dbReference type="ARBA" id="ARBA00023237"/>
    </source>
</evidence>
<evidence type="ECO:0000313" key="10">
    <source>
        <dbReference type="EMBL" id="MEX6688072.1"/>
    </source>
</evidence>
<reference evidence="10 11" key="1">
    <citation type="submission" date="2023-07" db="EMBL/GenBank/DDBJ databases">
        <authorList>
            <person name="Lian W.-H."/>
        </authorList>
    </citation>
    <scope>NUCLEOTIDE SEQUENCE [LARGE SCALE GENOMIC DNA]</scope>
    <source>
        <strain evidence="10 11">SYSU DXS3180</strain>
    </source>
</reference>
<keyword evidence="8" id="KW-0732">Signal</keyword>
<organism evidence="10 11">
    <name type="scientific">Danxiaibacter flavus</name>
    <dbReference type="NCBI Taxonomy" id="3049108"/>
    <lineage>
        <taxon>Bacteria</taxon>
        <taxon>Pseudomonadati</taxon>
        <taxon>Bacteroidota</taxon>
        <taxon>Chitinophagia</taxon>
        <taxon>Chitinophagales</taxon>
        <taxon>Chitinophagaceae</taxon>
        <taxon>Danxiaibacter</taxon>
    </lineage>
</organism>
<dbReference type="Pfam" id="PF13715">
    <property type="entry name" value="CarbopepD_reg_2"/>
    <property type="match status" value="1"/>
</dbReference>
<keyword evidence="6 7" id="KW-0998">Cell outer membrane</keyword>
<dbReference type="RefSeq" id="WP_369329479.1">
    <property type="nucleotide sequence ID" value="NZ_JAULBC010000003.1"/>
</dbReference>
<dbReference type="InterPro" id="IPR023996">
    <property type="entry name" value="TonB-dep_OMP_SusC/RagA"/>
</dbReference>
<evidence type="ECO:0000256" key="5">
    <source>
        <dbReference type="ARBA" id="ARBA00023136"/>
    </source>
</evidence>
<evidence type="ECO:0000256" key="1">
    <source>
        <dbReference type="ARBA" id="ARBA00004571"/>
    </source>
</evidence>
<keyword evidence="5 7" id="KW-0472">Membrane</keyword>
<keyword evidence="2 7" id="KW-0813">Transport</keyword>
<dbReference type="NCBIfam" id="TIGR04057">
    <property type="entry name" value="SusC_RagA_signa"/>
    <property type="match status" value="1"/>
</dbReference>
<dbReference type="Gene3D" id="2.170.130.10">
    <property type="entry name" value="TonB-dependent receptor, plug domain"/>
    <property type="match status" value="1"/>
</dbReference>
<dbReference type="InterPro" id="IPR008969">
    <property type="entry name" value="CarboxyPept-like_regulatory"/>
</dbReference>
<name>A0ABV3ZDW6_9BACT</name>
<evidence type="ECO:0000256" key="7">
    <source>
        <dbReference type="PROSITE-ProRule" id="PRU01360"/>
    </source>
</evidence>
<comment type="subcellular location">
    <subcellularLocation>
        <location evidence="1 7">Cell outer membrane</location>
        <topology evidence="1 7">Multi-pass membrane protein</topology>
    </subcellularLocation>
</comment>